<dbReference type="AlphaFoldDB" id="A0A433QH98"/>
<dbReference type="Proteomes" id="UP000274822">
    <property type="component" value="Unassembled WGS sequence"/>
</dbReference>
<feature type="transmembrane region" description="Helical" evidence="3">
    <location>
        <begin position="180"/>
        <end position="201"/>
    </location>
</feature>
<dbReference type="GO" id="GO:0008270">
    <property type="term" value="F:zinc ion binding"/>
    <property type="evidence" value="ECO:0007669"/>
    <property type="project" value="UniProtKB-KW"/>
</dbReference>
<proteinExistence type="predicted"/>
<feature type="region of interest" description="Disordered" evidence="2">
    <location>
        <begin position="1"/>
        <end position="48"/>
    </location>
</feature>
<dbReference type="InterPro" id="IPR001841">
    <property type="entry name" value="Znf_RING"/>
</dbReference>
<feature type="region of interest" description="Disordered" evidence="2">
    <location>
        <begin position="63"/>
        <end position="93"/>
    </location>
</feature>
<dbReference type="PROSITE" id="PS50089">
    <property type="entry name" value="ZF_RING_2"/>
    <property type="match status" value="1"/>
</dbReference>
<accession>A0A433QH98</accession>
<reference evidence="5 6" key="1">
    <citation type="journal article" date="2018" name="New Phytol.">
        <title>Phylogenomics of Endogonaceae and evolution of mycorrhizas within Mucoromycota.</title>
        <authorList>
            <person name="Chang Y."/>
            <person name="Desiro A."/>
            <person name="Na H."/>
            <person name="Sandor L."/>
            <person name="Lipzen A."/>
            <person name="Clum A."/>
            <person name="Barry K."/>
            <person name="Grigoriev I.V."/>
            <person name="Martin F.M."/>
            <person name="Stajich J.E."/>
            <person name="Smith M.E."/>
            <person name="Bonito G."/>
            <person name="Spatafora J.W."/>
        </authorList>
    </citation>
    <scope>NUCLEOTIDE SEQUENCE [LARGE SCALE GENOMIC DNA]</scope>
    <source>
        <strain evidence="5 6">AD002</strain>
    </source>
</reference>
<keyword evidence="1" id="KW-0863">Zinc-finger</keyword>
<evidence type="ECO:0000256" key="3">
    <source>
        <dbReference type="SAM" id="Phobius"/>
    </source>
</evidence>
<feature type="compositionally biased region" description="Basic and acidic residues" evidence="2">
    <location>
        <begin position="239"/>
        <end position="255"/>
    </location>
</feature>
<feature type="compositionally biased region" description="Low complexity" evidence="2">
    <location>
        <begin position="435"/>
        <end position="457"/>
    </location>
</feature>
<feature type="region of interest" description="Disordered" evidence="2">
    <location>
        <begin position="401"/>
        <end position="488"/>
    </location>
</feature>
<keyword evidence="3" id="KW-0812">Transmembrane</keyword>
<feature type="transmembrane region" description="Helical" evidence="3">
    <location>
        <begin position="305"/>
        <end position="322"/>
    </location>
</feature>
<dbReference type="PANTHER" id="PTHR46225">
    <property type="entry name" value="C3H4 TYPE ZINC FINGER PROTEIN"/>
    <property type="match status" value="1"/>
</dbReference>
<dbReference type="SMART" id="SM00184">
    <property type="entry name" value="RING"/>
    <property type="match status" value="1"/>
</dbReference>
<evidence type="ECO:0000259" key="4">
    <source>
        <dbReference type="PROSITE" id="PS50089"/>
    </source>
</evidence>
<keyword evidence="1" id="KW-0479">Metal-binding</keyword>
<evidence type="ECO:0000256" key="1">
    <source>
        <dbReference type="PROSITE-ProRule" id="PRU00175"/>
    </source>
</evidence>
<dbReference type="Gene3D" id="3.30.40.10">
    <property type="entry name" value="Zinc/RING finger domain, C3HC4 (zinc finger)"/>
    <property type="match status" value="1"/>
</dbReference>
<comment type="caution">
    <text evidence="5">The sequence shown here is derived from an EMBL/GenBank/DDBJ whole genome shotgun (WGS) entry which is preliminary data.</text>
</comment>
<dbReference type="SUPFAM" id="SSF57850">
    <property type="entry name" value="RING/U-box"/>
    <property type="match status" value="1"/>
</dbReference>
<keyword evidence="3" id="KW-1133">Transmembrane helix</keyword>
<feature type="compositionally biased region" description="Polar residues" evidence="2">
    <location>
        <begin position="81"/>
        <end position="93"/>
    </location>
</feature>
<name>A0A433QH98_9FUNG</name>
<feature type="compositionally biased region" description="Low complexity" evidence="2">
    <location>
        <begin position="69"/>
        <end position="80"/>
    </location>
</feature>
<feature type="transmembrane region" description="Helical" evidence="3">
    <location>
        <begin position="334"/>
        <end position="367"/>
    </location>
</feature>
<evidence type="ECO:0000313" key="6">
    <source>
        <dbReference type="Proteomes" id="UP000274822"/>
    </source>
</evidence>
<feature type="compositionally biased region" description="Acidic residues" evidence="2">
    <location>
        <begin position="229"/>
        <end position="238"/>
    </location>
</feature>
<keyword evidence="3" id="KW-0472">Membrane</keyword>
<protein>
    <recommendedName>
        <fullName evidence="4">RING-type domain-containing protein</fullName>
    </recommendedName>
</protein>
<dbReference type="InterPro" id="IPR013083">
    <property type="entry name" value="Znf_RING/FYVE/PHD"/>
</dbReference>
<sequence length="555" mass="59795">MYSVPYQHDRPPTPAPLASTHTHLPGHGFGDDDDENPHCSHSHTSSTASVIASTTLATHTISVATSTNRIRPPSISTRRSNFGSSAHSQPATPSSAIPLPQILANAPASVGAAAVRATAPTSRRVRRHWFGYTADNWRQISRTSKLLLLFSLVTTVLQIIITAIVLSLSAGQTCDKPLELFLILYVIRVVLACPLVIYQHLHPTRIRRRNNVQQQQQQQPEQFERVEDTEAEAEAEVEVEGREDARPSGSEDAHANADGGANTGGNVGGAGGNANANGNNGAPAETPAQAGLRTRNAWVDRLKSLLDLFATLWFVIGNYLLFTTTTCQTTAPGLFYLSLTWIIFGYLIITIPILLCAAVIFCLPCVLVGMRVLRVGEAVGMGGAPEEVIKKIKIVRFKATPSPPQLGDDDDNHDSHSPPSGNPDTQDLTIIVDGNPSSPTPSTSVNSTTTTAPPATSKRSSLLSRLFTRPKPASSSATAPPDPDTLEIPNSDDAVCAICLSQYEDGEELRSLWCSHHFHKDCVDEWLRLNRKCPLCKRDVAGKDVEAAQNAAAER</sequence>
<keyword evidence="1" id="KW-0862">Zinc</keyword>
<feature type="compositionally biased region" description="Low complexity" evidence="2">
    <location>
        <begin position="273"/>
        <end position="282"/>
    </location>
</feature>
<dbReference type="PANTHER" id="PTHR46225:SF19">
    <property type="entry name" value="RING-TYPE DOMAIN-CONTAINING PROTEIN"/>
    <property type="match status" value="1"/>
</dbReference>
<evidence type="ECO:0000256" key="2">
    <source>
        <dbReference type="SAM" id="MobiDB-lite"/>
    </source>
</evidence>
<keyword evidence="6" id="KW-1185">Reference proteome</keyword>
<organism evidence="5 6">
    <name type="scientific">Jimgerdemannia flammicorona</name>
    <dbReference type="NCBI Taxonomy" id="994334"/>
    <lineage>
        <taxon>Eukaryota</taxon>
        <taxon>Fungi</taxon>
        <taxon>Fungi incertae sedis</taxon>
        <taxon>Mucoromycota</taxon>
        <taxon>Mucoromycotina</taxon>
        <taxon>Endogonomycetes</taxon>
        <taxon>Endogonales</taxon>
        <taxon>Endogonaceae</taxon>
        <taxon>Jimgerdemannia</taxon>
    </lineage>
</organism>
<feature type="domain" description="RING-type" evidence="4">
    <location>
        <begin position="496"/>
        <end position="537"/>
    </location>
</feature>
<evidence type="ECO:0000313" key="5">
    <source>
        <dbReference type="EMBL" id="RUS28951.1"/>
    </source>
</evidence>
<dbReference type="EMBL" id="RBNJ01005860">
    <property type="protein sequence ID" value="RUS28951.1"/>
    <property type="molecule type" value="Genomic_DNA"/>
</dbReference>
<gene>
    <name evidence="5" type="ORF">BC938DRAFT_481243</name>
</gene>
<feature type="transmembrane region" description="Helical" evidence="3">
    <location>
        <begin position="146"/>
        <end position="168"/>
    </location>
</feature>
<dbReference type="Pfam" id="PF13639">
    <property type="entry name" value="zf-RING_2"/>
    <property type="match status" value="1"/>
</dbReference>
<feature type="region of interest" description="Disordered" evidence="2">
    <location>
        <begin position="210"/>
        <end position="288"/>
    </location>
</feature>
<feature type="compositionally biased region" description="Gly residues" evidence="2">
    <location>
        <begin position="261"/>
        <end position="272"/>
    </location>
</feature>